<dbReference type="AlphaFoldDB" id="A0A8J7GVY6"/>
<dbReference type="SUPFAM" id="SSF55729">
    <property type="entry name" value="Acyl-CoA N-acyltransferases (Nat)"/>
    <property type="match status" value="1"/>
</dbReference>
<keyword evidence="5" id="KW-1185">Reference proteome</keyword>
<keyword evidence="1" id="KW-0808">Transferase</keyword>
<dbReference type="Proteomes" id="UP000622552">
    <property type="component" value="Unassembled WGS sequence"/>
</dbReference>
<dbReference type="PANTHER" id="PTHR43877:SF2">
    <property type="entry name" value="AMINOALKYLPHOSPHONATE N-ACETYLTRANSFERASE-RELATED"/>
    <property type="match status" value="1"/>
</dbReference>
<keyword evidence="2" id="KW-0012">Acyltransferase</keyword>
<protein>
    <submittedName>
        <fullName evidence="4">GNAT superfamily N-acetyltransferase</fullName>
    </submittedName>
</protein>
<comment type="caution">
    <text evidence="4">The sequence shown here is derived from an EMBL/GenBank/DDBJ whole genome shotgun (WGS) entry which is preliminary data.</text>
</comment>
<evidence type="ECO:0000259" key="3">
    <source>
        <dbReference type="PROSITE" id="PS51186"/>
    </source>
</evidence>
<gene>
    <name evidence="4" type="ORF">IW245_005798</name>
</gene>
<dbReference type="PROSITE" id="PS51186">
    <property type="entry name" value="GNAT"/>
    <property type="match status" value="1"/>
</dbReference>
<dbReference type="CDD" id="cd04301">
    <property type="entry name" value="NAT_SF"/>
    <property type="match status" value="1"/>
</dbReference>
<dbReference type="InterPro" id="IPR000182">
    <property type="entry name" value="GNAT_dom"/>
</dbReference>
<name>A0A8J7GVY6_9ACTN</name>
<dbReference type="GO" id="GO:0016747">
    <property type="term" value="F:acyltransferase activity, transferring groups other than amino-acyl groups"/>
    <property type="evidence" value="ECO:0007669"/>
    <property type="project" value="InterPro"/>
</dbReference>
<proteinExistence type="predicted"/>
<evidence type="ECO:0000256" key="2">
    <source>
        <dbReference type="ARBA" id="ARBA00023315"/>
    </source>
</evidence>
<dbReference type="InterPro" id="IPR050832">
    <property type="entry name" value="Bact_Acetyltransf"/>
</dbReference>
<evidence type="ECO:0000256" key="1">
    <source>
        <dbReference type="ARBA" id="ARBA00022679"/>
    </source>
</evidence>
<dbReference type="EMBL" id="JADOUF010000001">
    <property type="protein sequence ID" value="MBG6139604.1"/>
    <property type="molecule type" value="Genomic_DNA"/>
</dbReference>
<evidence type="ECO:0000313" key="4">
    <source>
        <dbReference type="EMBL" id="MBG6139604.1"/>
    </source>
</evidence>
<evidence type="ECO:0000313" key="5">
    <source>
        <dbReference type="Proteomes" id="UP000622552"/>
    </source>
</evidence>
<dbReference type="InterPro" id="IPR016181">
    <property type="entry name" value="Acyl_CoA_acyltransferase"/>
</dbReference>
<sequence length="146" mass="15551">MEIEARAGDSADVAVLVGAQQAEIAARYAPEEEAGGFPMDPTARFLVGFLDGVPVGCGAIQTLEPGVAEVKRMYVRPDHRGRGLSRRLLATLEDAARAEGHTEIRLETGTRQGEAIGLYTSAGYGEIPLFGHYVGSETSRCFGKVL</sequence>
<organism evidence="4 5">
    <name type="scientific">Longispora fulva</name>
    <dbReference type="NCBI Taxonomy" id="619741"/>
    <lineage>
        <taxon>Bacteria</taxon>
        <taxon>Bacillati</taxon>
        <taxon>Actinomycetota</taxon>
        <taxon>Actinomycetes</taxon>
        <taxon>Micromonosporales</taxon>
        <taxon>Micromonosporaceae</taxon>
        <taxon>Longispora</taxon>
    </lineage>
</organism>
<feature type="domain" description="N-acetyltransferase" evidence="3">
    <location>
        <begin position="3"/>
        <end position="146"/>
    </location>
</feature>
<dbReference type="Gene3D" id="3.40.630.30">
    <property type="match status" value="1"/>
</dbReference>
<dbReference type="Pfam" id="PF00583">
    <property type="entry name" value="Acetyltransf_1"/>
    <property type="match status" value="1"/>
</dbReference>
<dbReference type="PANTHER" id="PTHR43877">
    <property type="entry name" value="AMINOALKYLPHOSPHONATE N-ACETYLTRANSFERASE-RELATED-RELATED"/>
    <property type="match status" value="1"/>
</dbReference>
<dbReference type="RefSeq" id="WP_197006243.1">
    <property type="nucleotide sequence ID" value="NZ_BONS01000008.1"/>
</dbReference>
<reference evidence="4" key="1">
    <citation type="submission" date="2020-11" db="EMBL/GenBank/DDBJ databases">
        <title>Sequencing the genomes of 1000 actinobacteria strains.</title>
        <authorList>
            <person name="Klenk H.-P."/>
        </authorList>
    </citation>
    <scope>NUCLEOTIDE SEQUENCE</scope>
    <source>
        <strain evidence="4">DSM 45356</strain>
    </source>
</reference>
<accession>A0A8J7GVY6</accession>